<evidence type="ECO:0000256" key="6">
    <source>
        <dbReference type="ARBA" id="ARBA00022840"/>
    </source>
</evidence>
<dbReference type="InterPro" id="IPR039421">
    <property type="entry name" value="Type_1_exporter"/>
</dbReference>
<evidence type="ECO:0000256" key="4">
    <source>
        <dbReference type="ARBA" id="ARBA00022692"/>
    </source>
</evidence>
<dbReference type="CDD" id="cd18552">
    <property type="entry name" value="ABC_6TM_MsbA_like"/>
    <property type="match status" value="1"/>
</dbReference>
<keyword evidence="5" id="KW-0547">Nucleotide-binding</keyword>
<dbReference type="InterPro" id="IPR011527">
    <property type="entry name" value="ABC1_TM_dom"/>
</dbReference>
<dbReference type="InterPro" id="IPR003593">
    <property type="entry name" value="AAA+_ATPase"/>
</dbReference>
<feature type="transmembrane region" description="Helical" evidence="11">
    <location>
        <begin position="67"/>
        <end position="93"/>
    </location>
</feature>
<keyword evidence="3" id="KW-1003">Cell membrane</keyword>
<evidence type="ECO:0000256" key="1">
    <source>
        <dbReference type="ARBA" id="ARBA00004651"/>
    </source>
</evidence>
<evidence type="ECO:0000256" key="3">
    <source>
        <dbReference type="ARBA" id="ARBA00022475"/>
    </source>
</evidence>
<dbReference type="PROSITE" id="PS50929">
    <property type="entry name" value="ABC_TM1F"/>
    <property type="match status" value="1"/>
</dbReference>
<keyword evidence="15" id="KW-1185">Reference proteome</keyword>
<feature type="transmembrane region" description="Helical" evidence="11">
    <location>
        <begin position="26"/>
        <end position="47"/>
    </location>
</feature>
<dbReference type="Pfam" id="PF00005">
    <property type="entry name" value="ABC_tran"/>
    <property type="match status" value="1"/>
</dbReference>
<gene>
    <name evidence="14" type="primary">msbA</name>
    <name evidence="14" type="ORF">Q3O60_12095</name>
</gene>
<dbReference type="InterPro" id="IPR036640">
    <property type="entry name" value="ABC1_TM_sf"/>
</dbReference>
<reference evidence="14 15" key="1">
    <citation type="submission" date="2023-08" db="EMBL/GenBank/DDBJ databases">
        <authorList>
            <person name="Joshi A."/>
            <person name="Thite S."/>
        </authorList>
    </citation>
    <scope>NUCLEOTIDE SEQUENCE [LARGE SCALE GENOMIC DNA]</scope>
    <source>
        <strain evidence="14 15">AC40</strain>
    </source>
</reference>
<organism evidence="14 15">
    <name type="scientific">Alkalimonas collagenimarina</name>
    <dbReference type="NCBI Taxonomy" id="400390"/>
    <lineage>
        <taxon>Bacteria</taxon>
        <taxon>Pseudomonadati</taxon>
        <taxon>Pseudomonadota</taxon>
        <taxon>Gammaproteobacteria</taxon>
        <taxon>Alkalimonas</taxon>
    </lineage>
</organism>
<keyword evidence="8 11" id="KW-1133">Transmembrane helix</keyword>
<evidence type="ECO:0000256" key="11">
    <source>
        <dbReference type="SAM" id="Phobius"/>
    </source>
</evidence>
<dbReference type="PROSITE" id="PS50893">
    <property type="entry name" value="ABC_TRANSPORTER_2"/>
    <property type="match status" value="1"/>
</dbReference>
<dbReference type="NCBIfam" id="TIGR02203">
    <property type="entry name" value="MsbA_lipidA"/>
    <property type="match status" value="1"/>
</dbReference>
<dbReference type="PANTHER" id="PTHR43394:SF1">
    <property type="entry name" value="ATP-BINDING CASSETTE SUB-FAMILY B MEMBER 10, MITOCHONDRIAL"/>
    <property type="match status" value="1"/>
</dbReference>
<evidence type="ECO:0000313" key="15">
    <source>
        <dbReference type="Proteomes" id="UP001231616"/>
    </source>
</evidence>
<dbReference type="SMART" id="SM00382">
    <property type="entry name" value="AAA"/>
    <property type="match status" value="1"/>
</dbReference>
<name>A0ABT9H1I3_9GAMM</name>
<dbReference type="RefSeq" id="WP_305894197.1">
    <property type="nucleotide sequence ID" value="NZ_JAUZVZ010000016.1"/>
</dbReference>
<keyword evidence="9" id="KW-0445">Lipid transport</keyword>
<dbReference type="Gene3D" id="1.20.1560.10">
    <property type="entry name" value="ABC transporter type 1, transmembrane domain"/>
    <property type="match status" value="1"/>
</dbReference>
<accession>A0ABT9H1I3</accession>
<dbReference type="PROSITE" id="PS00211">
    <property type="entry name" value="ABC_TRANSPORTER_1"/>
    <property type="match status" value="1"/>
</dbReference>
<evidence type="ECO:0000256" key="5">
    <source>
        <dbReference type="ARBA" id="ARBA00022741"/>
    </source>
</evidence>
<evidence type="ECO:0000256" key="8">
    <source>
        <dbReference type="ARBA" id="ARBA00022989"/>
    </source>
</evidence>
<protein>
    <submittedName>
        <fullName evidence="14">Lipid A export permease/ATP-binding protein MsbA</fullName>
    </submittedName>
</protein>
<evidence type="ECO:0000256" key="9">
    <source>
        <dbReference type="ARBA" id="ARBA00023055"/>
    </source>
</evidence>
<evidence type="ECO:0000256" key="10">
    <source>
        <dbReference type="ARBA" id="ARBA00023136"/>
    </source>
</evidence>
<dbReference type="SUPFAM" id="SSF90123">
    <property type="entry name" value="ABC transporter transmembrane region"/>
    <property type="match status" value="1"/>
</dbReference>
<proteinExistence type="predicted"/>
<dbReference type="InterPro" id="IPR003439">
    <property type="entry name" value="ABC_transporter-like_ATP-bd"/>
</dbReference>
<evidence type="ECO:0000256" key="7">
    <source>
        <dbReference type="ARBA" id="ARBA00022967"/>
    </source>
</evidence>
<sequence length="587" mass="65131">MINLQISDVSNTTSRRLFSYLKPYKIGFVCAMLGMVGYALVDVGFISMLQPFIDEGIEGKDTEFLKYAPLFIIVMFLFRGASHFIATYCLSWVGANIVKDLRQELFEHLMRLPVSFHDQNSTGDLISKVTYSTEQLKQATSKALIVLIREGAFVIGLLALMFWNSWQLSLIFLVIAPLIAVIVGFVSKRFRKISNNIQTAMGLVTTCSEQMLNGHKVILSFGGQKVEKSRFAEVNNMTRQQDVKLESAKAMSTGVVQLIASFALAFVIYMASQPAMLDSLTAGTFTLIASSMVMLLRPLKQLTTVNGDFQRGMAAAKSIFEILDQLPEQDTGTRELKRISGHIRFDHVDFSYPGHEDKQVLQDISFEVLPGQTVALVGRSGSGKTTISSLLPRFYEIEKGRILLDDSSIKNFTLASLRQQMAIVSQHVTLFNDTIANNIMYGLDEPVSDAHLLDVAEKAHVMEFARQMQDGLNTIIGENGVSLSGGQRQRIAIARALLRQAPILILDEATSALDTESERKIQGALDELLKGRTNIVIAHRLSTIENADQILVMDQGRIIERGDHASLLAQDGAYAQLYKMQFGQKPV</sequence>
<dbReference type="SUPFAM" id="SSF52540">
    <property type="entry name" value="P-loop containing nucleoside triphosphate hydrolases"/>
    <property type="match status" value="1"/>
</dbReference>
<feature type="transmembrane region" description="Helical" evidence="11">
    <location>
        <begin position="143"/>
        <end position="163"/>
    </location>
</feature>
<feature type="transmembrane region" description="Helical" evidence="11">
    <location>
        <begin position="250"/>
        <end position="271"/>
    </location>
</feature>
<dbReference type="Gene3D" id="3.40.50.300">
    <property type="entry name" value="P-loop containing nucleotide triphosphate hydrolases"/>
    <property type="match status" value="1"/>
</dbReference>
<evidence type="ECO:0000313" key="14">
    <source>
        <dbReference type="EMBL" id="MDP4536934.1"/>
    </source>
</evidence>
<comment type="caution">
    <text evidence="14">The sequence shown here is derived from an EMBL/GenBank/DDBJ whole genome shotgun (WGS) entry which is preliminary data.</text>
</comment>
<dbReference type="InterPro" id="IPR011917">
    <property type="entry name" value="ABC_transpr_lipidA"/>
</dbReference>
<feature type="transmembrane region" description="Helical" evidence="11">
    <location>
        <begin position="169"/>
        <end position="187"/>
    </location>
</feature>
<dbReference type="InterPro" id="IPR027417">
    <property type="entry name" value="P-loop_NTPase"/>
</dbReference>
<dbReference type="Proteomes" id="UP001231616">
    <property type="component" value="Unassembled WGS sequence"/>
</dbReference>
<keyword evidence="10 11" id="KW-0472">Membrane</keyword>
<dbReference type="PANTHER" id="PTHR43394">
    <property type="entry name" value="ATP-DEPENDENT PERMEASE MDL1, MITOCHONDRIAL"/>
    <property type="match status" value="1"/>
</dbReference>
<keyword evidence="7" id="KW-1278">Translocase</keyword>
<keyword evidence="2" id="KW-0813">Transport</keyword>
<dbReference type="InterPro" id="IPR017871">
    <property type="entry name" value="ABC_transporter-like_CS"/>
</dbReference>
<evidence type="ECO:0000259" key="12">
    <source>
        <dbReference type="PROSITE" id="PS50893"/>
    </source>
</evidence>
<keyword evidence="4 11" id="KW-0812">Transmembrane</keyword>
<keyword evidence="6" id="KW-0067">ATP-binding</keyword>
<evidence type="ECO:0000259" key="13">
    <source>
        <dbReference type="PROSITE" id="PS50929"/>
    </source>
</evidence>
<comment type="subcellular location">
    <subcellularLocation>
        <location evidence="1">Cell membrane</location>
        <topology evidence="1">Multi-pass membrane protein</topology>
    </subcellularLocation>
</comment>
<feature type="domain" description="ABC transporter" evidence="12">
    <location>
        <begin position="343"/>
        <end position="580"/>
    </location>
</feature>
<dbReference type="EMBL" id="JAUZVZ010000016">
    <property type="protein sequence ID" value="MDP4536934.1"/>
    <property type="molecule type" value="Genomic_DNA"/>
</dbReference>
<evidence type="ECO:0000256" key="2">
    <source>
        <dbReference type="ARBA" id="ARBA00022448"/>
    </source>
</evidence>
<feature type="domain" description="ABC transmembrane type-1" evidence="13">
    <location>
        <begin position="31"/>
        <end position="311"/>
    </location>
</feature>
<dbReference type="Pfam" id="PF00664">
    <property type="entry name" value="ABC_membrane"/>
    <property type="match status" value="1"/>
</dbReference>